<dbReference type="GO" id="GO:0016705">
    <property type="term" value="F:oxidoreductase activity, acting on paired donors, with incorporation or reduction of molecular oxygen"/>
    <property type="evidence" value="ECO:0007669"/>
    <property type="project" value="InterPro"/>
</dbReference>
<keyword evidence="7" id="KW-1133">Transmembrane helix</keyword>
<dbReference type="EC" id="1.14.13.88" evidence="14"/>
<evidence type="ECO:0000256" key="12">
    <source>
        <dbReference type="PIRSR" id="PIRSR602401-1"/>
    </source>
</evidence>
<sequence>MDLLVVAMFAFLLFLYCLLLVLKGKTYKKRVPPQPKGAWPVLGHLPLLGGPLEPHVILGNMADKYGPIFTIKMGVHQSLTISSWELVKECFTINDKIFANRPNFLAAELMGYNSAMFGFSPYGQYWRQMRKITTLELLSNHRLQTFKHVRESEVRAGIIDIYQLWEKSREDNKGVIVKMKQWFADITLNVIFRIIFGKRYINYTTTQEDGDSDQWREAVRNFFVLSGKFVVSDAVPFLRWLDLGGYEKSMKKTARELDVVVQGWLDEHKRKRLMSGNRVKGEEDFMDVMLSILDDAEELPSLDADTINKATCLALTLAASGTTKITLTWALAYLLNNLDILKKAQHELDTHVGKERNVQESDMKNLVYLQAIVKETLRLNPAATLSVPHESTEDCVVGGYHIQKGTKLLVNLWKMHRDSDVWSAPYEFKPGRFLTTHKDFDVRGQNFELIPFGSGRRMCPGVSFALQVMELTLAGLVHGFDISIPSGKQIDLDAGFGLETNDETTQLEVILSPRLSAHLYKQ</sequence>
<dbReference type="InterPro" id="IPR001128">
    <property type="entry name" value="Cyt_P450"/>
</dbReference>
<dbReference type="CDD" id="cd20654">
    <property type="entry name" value="CYP82"/>
    <property type="match status" value="1"/>
</dbReference>
<dbReference type="PANTHER" id="PTHR47947">
    <property type="entry name" value="CYTOCHROME P450 82C3-RELATED"/>
    <property type="match status" value="1"/>
</dbReference>
<gene>
    <name evidence="14" type="ORF">RCOM_1593100</name>
</gene>
<keyword evidence="9 12" id="KW-0408">Iron</keyword>
<dbReference type="EMBL" id="EQ973772">
    <property type="protein sequence ID" value="EEF52499.1"/>
    <property type="molecule type" value="Genomic_DNA"/>
</dbReference>
<dbReference type="Gene3D" id="1.10.630.10">
    <property type="entry name" value="Cytochrome P450"/>
    <property type="match status" value="1"/>
</dbReference>
<keyword evidence="6 12" id="KW-0479">Metal-binding</keyword>
<dbReference type="OrthoDB" id="2789670at2759"/>
<dbReference type="GO" id="GO:0020037">
    <property type="term" value="F:heme binding"/>
    <property type="evidence" value="ECO:0007669"/>
    <property type="project" value="InterPro"/>
</dbReference>
<comment type="cofactor">
    <cofactor evidence="1 12">
        <name>heme</name>
        <dbReference type="ChEBI" id="CHEBI:30413"/>
    </cofactor>
</comment>
<dbReference type="KEGG" id="rcu:8260911"/>
<dbReference type="InterPro" id="IPR002401">
    <property type="entry name" value="Cyt_P450_E_grp-I"/>
</dbReference>
<comment type="subcellular location">
    <subcellularLocation>
        <location evidence="2">Membrane</location>
    </subcellularLocation>
</comment>
<evidence type="ECO:0000256" key="8">
    <source>
        <dbReference type="ARBA" id="ARBA00023002"/>
    </source>
</evidence>
<accession>B9R7L9</accession>
<keyword evidence="11" id="KW-0472">Membrane</keyword>
<proteinExistence type="inferred from homology"/>
<evidence type="ECO:0000313" key="15">
    <source>
        <dbReference type="Proteomes" id="UP000008311"/>
    </source>
</evidence>
<evidence type="ECO:0000256" key="11">
    <source>
        <dbReference type="ARBA" id="ARBA00023136"/>
    </source>
</evidence>
<dbReference type="InParanoid" id="B9R7L9"/>
<keyword evidence="8 13" id="KW-0560">Oxidoreductase</keyword>
<evidence type="ECO:0000256" key="4">
    <source>
        <dbReference type="ARBA" id="ARBA00022617"/>
    </source>
</evidence>
<feature type="binding site" description="axial binding residue" evidence="12">
    <location>
        <position position="459"/>
    </location>
    <ligand>
        <name>heme</name>
        <dbReference type="ChEBI" id="CHEBI:30413"/>
    </ligand>
    <ligandPart>
        <name>Fe</name>
        <dbReference type="ChEBI" id="CHEBI:18248"/>
    </ligandPart>
</feature>
<keyword evidence="4 12" id="KW-0349">Heme</keyword>
<evidence type="ECO:0000256" key="9">
    <source>
        <dbReference type="ARBA" id="ARBA00023004"/>
    </source>
</evidence>
<keyword evidence="10 13" id="KW-0503">Monooxygenase</keyword>
<dbReference type="Pfam" id="PF00067">
    <property type="entry name" value="p450"/>
    <property type="match status" value="1"/>
</dbReference>
<keyword evidence="5" id="KW-0812">Transmembrane</keyword>
<evidence type="ECO:0000256" key="13">
    <source>
        <dbReference type="RuleBase" id="RU000461"/>
    </source>
</evidence>
<protein>
    <submittedName>
        <fullName evidence="14">Cytochrome P450, putative</fullName>
        <ecNumber evidence="14">1.14.13.88</ecNumber>
    </submittedName>
</protein>
<evidence type="ECO:0000256" key="3">
    <source>
        <dbReference type="ARBA" id="ARBA00010617"/>
    </source>
</evidence>
<dbReference type="InterPro" id="IPR017972">
    <property type="entry name" value="Cyt_P450_CS"/>
</dbReference>
<reference evidence="15" key="1">
    <citation type="journal article" date="2010" name="Nat. Biotechnol.">
        <title>Draft genome sequence of the oilseed species Ricinus communis.</title>
        <authorList>
            <person name="Chan A.P."/>
            <person name="Crabtree J."/>
            <person name="Zhao Q."/>
            <person name="Lorenzi H."/>
            <person name="Orvis J."/>
            <person name="Puiu D."/>
            <person name="Melake-Berhan A."/>
            <person name="Jones K.M."/>
            <person name="Redman J."/>
            <person name="Chen G."/>
            <person name="Cahoon E.B."/>
            <person name="Gedil M."/>
            <person name="Stanke M."/>
            <person name="Haas B.J."/>
            <person name="Wortman J.R."/>
            <person name="Fraser-Liggett C.M."/>
            <person name="Ravel J."/>
            <person name="Rabinowicz P.D."/>
        </authorList>
    </citation>
    <scope>NUCLEOTIDE SEQUENCE [LARGE SCALE GENOMIC DNA]</scope>
    <source>
        <strain evidence="15">cv. Hale</strain>
    </source>
</reference>
<dbReference type="STRING" id="3988.B9R7L9"/>
<dbReference type="GO" id="GO:0005506">
    <property type="term" value="F:iron ion binding"/>
    <property type="evidence" value="ECO:0007669"/>
    <property type="project" value="InterPro"/>
</dbReference>
<dbReference type="SUPFAM" id="SSF48264">
    <property type="entry name" value="Cytochrome P450"/>
    <property type="match status" value="1"/>
</dbReference>
<evidence type="ECO:0000313" key="14">
    <source>
        <dbReference type="EMBL" id="EEF52499.1"/>
    </source>
</evidence>
<evidence type="ECO:0000256" key="1">
    <source>
        <dbReference type="ARBA" id="ARBA00001971"/>
    </source>
</evidence>
<dbReference type="PANTHER" id="PTHR47947:SF26">
    <property type="entry name" value="CYTOCHROME P450"/>
    <property type="match status" value="1"/>
</dbReference>
<dbReference type="AlphaFoldDB" id="B9R7L9"/>
<evidence type="ECO:0000256" key="6">
    <source>
        <dbReference type="ARBA" id="ARBA00022723"/>
    </source>
</evidence>
<keyword evidence="15" id="KW-1185">Reference proteome</keyword>
<organism evidence="14 15">
    <name type="scientific">Ricinus communis</name>
    <name type="common">Castor bean</name>
    <dbReference type="NCBI Taxonomy" id="3988"/>
    <lineage>
        <taxon>Eukaryota</taxon>
        <taxon>Viridiplantae</taxon>
        <taxon>Streptophyta</taxon>
        <taxon>Embryophyta</taxon>
        <taxon>Tracheophyta</taxon>
        <taxon>Spermatophyta</taxon>
        <taxon>Magnoliopsida</taxon>
        <taxon>eudicotyledons</taxon>
        <taxon>Gunneridae</taxon>
        <taxon>Pentapetalae</taxon>
        <taxon>rosids</taxon>
        <taxon>fabids</taxon>
        <taxon>Malpighiales</taxon>
        <taxon>Euphorbiaceae</taxon>
        <taxon>Acalyphoideae</taxon>
        <taxon>Acalypheae</taxon>
        <taxon>Ricinus</taxon>
    </lineage>
</organism>
<dbReference type="InterPro" id="IPR036396">
    <property type="entry name" value="Cyt_P450_sf"/>
</dbReference>
<dbReference type="PRINTS" id="PR00463">
    <property type="entry name" value="EP450I"/>
</dbReference>
<dbReference type="GO" id="GO:0016020">
    <property type="term" value="C:membrane"/>
    <property type="evidence" value="ECO:0007669"/>
    <property type="project" value="UniProtKB-SubCell"/>
</dbReference>
<dbReference type="PRINTS" id="PR00385">
    <property type="entry name" value="P450"/>
</dbReference>
<dbReference type="Proteomes" id="UP000008311">
    <property type="component" value="Unassembled WGS sequence"/>
</dbReference>
<evidence type="ECO:0000256" key="7">
    <source>
        <dbReference type="ARBA" id="ARBA00022989"/>
    </source>
</evidence>
<dbReference type="GO" id="GO:0004497">
    <property type="term" value="F:monooxygenase activity"/>
    <property type="evidence" value="ECO:0000318"/>
    <property type="project" value="GO_Central"/>
</dbReference>
<dbReference type="PROSITE" id="PS00086">
    <property type="entry name" value="CYTOCHROME_P450"/>
    <property type="match status" value="1"/>
</dbReference>
<evidence type="ECO:0000256" key="5">
    <source>
        <dbReference type="ARBA" id="ARBA00022692"/>
    </source>
</evidence>
<dbReference type="eggNOG" id="KOG0156">
    <property type="taxonomic scope" value="Eukaryota"/>
</dbReference>
<name>B9R7L9_RICCO</name>
<dbReference type="FunFam" id="1.10.630.10:FF:000026">
    <property type="entry name" value="Cytochrome P450 82C4"/>
    <property type="match status" value="1"/>
</dbReference>
<dbReference type="InterPro" id="IPR050651">
    <property type="entry name" value="Plant_Cytochrome_P450_Monoox"/>
</dbReference>
<evidence type="ECO:0000256" key="2">
    <source>
        <dbReference type="ARBA" id="ARBA00004370"/>
    </source>
</evidence>
<evidence type="ECO:0000256" key="10">
    <source>
        <dbReference type="ARBA" id="ARBA00023033"/>
    </source>
</evidence>
<comment type="similarity">
    <text evidence="3 13">Belongs to the cytochrome P450 family.</text>
</comment>